<dbReference type="Proteomes" id="UP001595846">
    <property type="component" value="Unassembled WGS sequence"/>
</dbReference>
<dbReference type="EMBL" id="JBHSAQ010000001">
    <property type="protein sequence ID" value="MFC3956799.1"/>
    <property type="molecule type" value="Genomic_DNA"/>
</dbReference>
<feature type="transmembrane region" description="Helical" evidence="1">
    <location>
        <begin position="12"/>
        <end position="28"/>
    </location>
</feature>
<feature type="transmembrane region" description="Helical" evidence="1">
    <location>
        <begin position="69"/>
        <end position="87"/>
    </location>
</feature>
<name>A0ABD5NII3_9EURY</name>
<dbReference type="InterPro" id="IPR055997">
    <property type="entry name" value="DUF7575"/>
</dbReference>
<evidence type="ECO:0000259" key="2">
    <source>
        <dbReference type="Pfam" id="PF24460"/>
    </source>
</evidence>
<dbReference type="AlphaFoldDB" id="A0ABD5NII3"/>
<proteinExistence type="predicted"/>
<dbReference type="GeneID" id="73905040"/>
<dbReference type="Pfam" id="PF24460">
    <property type="entry name" value="DUF7575"/>
    <property type="match status" value="1"/>
</dbReference>
<organism evidence="3 4">
    <name type="scientific">Halovivax cerinus</name>
    <dbReference type="NCBI Taxonomy" id="1487865"/>
    <lineage>
        <taxon>Archaea</taxon>
        <taxon>Methanobacteriati</taxon>
        <taxon>Methanobacteriota</taxon>
        <taxon>Stenosarchaea group</taxon>
        <taxon>Halobacteria</taxon>
        <taxon>Halobacteriales</taxon>
        <taxon>Natrialbaceae</taxon>
        <taxon>Halovivax</taxon>
    </lineage>
</organism>
<evidence type="ECO:0000313" key="3">
    <source>
        <dbReference type="EMBL" id="MFC3956799.1"/>
    </source>
</evidence>
<keyword evidence="1" id="KW-0812">Transmembrane</keyword>
<reference evidence="3 4" key="1">
    <citation type="journal article" date="2019" name="Int. J. Syst. Evol. Microbiol.">
        <title>The Global Catalogue of Microorganisms (GCM) 10K type strain sequencing project: providing services to taxonomists for standard genome sequencing and annotation.</title>
        <authorList>
            <consortium name="The Broad Institute Genomics Platform"/>
            <consortium name="The Broad Institute Genome Sequencing Center for Infectious Disease"/>
            <person name="Wu L."/>
            <person name="Ma J."/>
        </authorList>
    </citation>
    <scope>NUCLEOTIDE SEQUENCE [LARGE SCALE GENOMIC DNA]</scope>
    <source>
        <strain evidence="3 4">IBRC-M 10256</strain>
    </source>
</reference>
<evidence type="ECO:0000313" key="4">
    <source>
        <dbReference type="Proteomes" id="UP001595846"/>
    </source>
</evidence>
<feature type="domain" description="DUF7575" evidence="2">
    <location>
        <begin position="105"/>
        <end position="131"/>
    </location>
</feature>
<gene>
    <name evidence="3" type="ORF">ACFOUR_00235</name>
</gene>
<comment type="caution">
    <text evidence="3">The sequence shown here is derived from an EMBL/GenBank/DDBJ whole genome shotgun (WGS) entry which is preliminary data.</text>
</comment>
<keyword evidence="1" id="KW-0472">Membrane</keyword>
<evidence type="ECO:0000256" key="1">
    <source>
        <dbReference type="SAM" id="Phobius"/>
    </source>
</evidence>
<feature type="transmembrane region" description="Helical" evidence="1">
    <location>
        <begin position="35"/>
        <end position="57"/>
    </location>
</feature>
<keyword evidence="4" id="KW-1185">Reference proteome</keyword>
<sequence>MEHQSTRKRPWLAAALAVLVTGLGHLYLRRWMRALGWLLVMLLAGSFVEPDAVQALWRGESVDAIELAPALVVAVLSTVDAYVLAMVHNRRGTADTTLGGEESTDEPSCPHCGKAVDPELDFCQWCTEPLDGSDR</sequence>
<accession>A0ABD5NII3</accession>
<protein>
    <submittedName>
        <fullName evidence="3">Zinc ribbon domain-containing protein</fullName>
    </submittedName>
</protein>
<dbReference type="RefSeq" id="WP_256532261.1">
    <property type="nucleotide sequence ID" value="NZ_CP101824.1"/>
</dbReference>
<keyword evidence="1" id="KW-1133">Transmembrane helix</keyword>